<dbReference type="EMBL" id="CP049811">
    <property type="protein sequence ID" value="QIK41936.1"/>
    <property type="molecule type" value="Genomic_DNA"/>
</dbReference>
<dbReference type="Gene3D" id="3.40.50.720">
    <property type="entry name" value="NAD(P)-binding Rossmann-like Domain"/>
    <property type="match status" value="1"/>
</dbReference>
<evidence type="ECO:0000313" key="4">
    <source>
        <dbReference type="EMBL" id="QIK41936.1"/>
    </source>
</evidence>
<accession>A0A6G7VPY1</accession>
<comment type="similarity">
    <text evidence="1">Belongs to the short-chain dehydrogenases/reductases (SDR) family.</text>
</comment>
<dbReference type="RefSeq" id="WP_166193671.1">
    <property type="nucleotide sequence ID" value="NZ_CP049811.1"/>
</dbReference>
<gene>
    <name evidence="4" type="ORF">G8E03_14895</name>
</gene>
<proteinExistence type="inferred from homology"/>
<organism evidence="4 5">
    <name type="scientific">Pontivivens nitratireducens</name>
    <dbReference type="NCBI Taxonomy" id="2758038"/>
    <lineage>
        <taxon>Bacteria</taxon>
        <taxon>Pseudomonadati</taxon>
        <taxon>Pseudomonadota</taxon>
        <taxon>Alphaproteobacteria</taxon>
        <taxon>Rhodobacterales</taxon>
        <taxon>Paracoccaceae</taxon>
        <taxon>Pontivivens</taxon>
    </lineage>
</organism>
<evidence type="ECO:0000256" key="2">
    <source>
        <dbReference type="ARBA" id="ARBA00023002"/>
    </source>
</evidence>
<feature type="region of interest" description="Disordered" evidence="3">
    <location>
        <begin position="196"/>
        <end position="219"/>
    </location>
</feature>
<dbReference type="PANTHER" id="PTHR43639:SF1">
    <property type="entry name" value="SHORT-CHAIN DEHYDROGENASE_REDUCTASE FAMILY PROTEIN"/>
    <property type="match status" value="1"/>
</dbReference>
<dbReference type="InterPro" id="IPR036291">
    <property type="entry name" value="NAD(P)-bd_dom_sf"/>
</dbReference>
<dbReference type="PRINTS" id="PR00081">
    <property type="entry name" value="GDHRDH"/>
</dbReference>
<protein>
    <submittedName>
        <fullName evidence="4">SDR family oxidoreductase</fullName>
    </submittedName>
</protein>
<dbReference type="PROSITE" id="PS00061">
    <property type="entry name" value="ADH_SHORT"/>
    <property type="match status" value="1"/>
</dbReference>
<evidence type="ECO:0000313" key="5">
    <source>
        <dbReference type="Proteomes" id="UP000500791"/>
    </source>
</evidence>
<dbReference type="Proteomes" id="UP000500791">
    <property type="component" value="Chromosome"/>
</dbReference>
<keyword evidence="5" id="KW-1185">Reference proteome</keyword>
<dbReference type="InterPro" id="IPR020904">
    <property type="entry name" value="Sc_DH/Rdtase_CS"/>
</dbReference>
<dbReference type="KEGG" id="mon:G8E03_14895"/>
<dbReference type="Pfam" id="PF13561">
    <property type="entry name" value="adh_short_C2"/>
    <property type="match status" value="1"/>
</dbReference>
<dbReference type="InterPro" id="IPR002347">
    <property type="entry name" value="SDR_fam"/>
</dbReference>
<name>A0A6G7VPY1_9RHOB</name>
<dbReference type="PANTHER" id="PTHR43639">
    <property type="entry name" value="OXIDOREDUCTASE, SHORT-CHAIN DEHYDROGENASE/REDUCTASE FAMILY (AFU_ORTHOLOGUE AFUA_5G02870)"/>
    <property type="match status" value="1"/>
</dbReference>
<keyword evidence="2" id="KW-0560">Oxidoreductase</keyword>
<evidence type="ECO:0000256" key="1">
    <source>
        <dbReference type="ARBA" id="ARBA00006484"/>
    </source>
</evidence>
<sequence>MKPGYALITGGAQRLGRAMSLALAQDGWAVAIHYNTSGEEAAVLVEQIVASGGRAVAVQADLLDAEATAALIGRARDALGGALTLLVNNASIFEYDNFETATLESWDRHIGSNLRAPFQLTQAFAAQAPDTVTDVAGEPVAQAAIVNMCDMRVRKLTPEFTTYTIAKSALWTMTQTAAQGLAPRVRVNAIGPGPTMQGTRQSDAHWENQRAATPLQRGSDPQEIAAALRFILSVDGLTGQLLCLDGGQHLAWKTPDVQGVE</sequence>
<dbReference type="GO" id="GO:0016491">
    <property type="term" value="F:oxidoreductase activity"/>
    <property type="evidence" value="ECO:0007669"/>
    <property type="project" value="UniProtKB-KW"/>
</dbReference>
<dbReference type="SUPFAM" id="SSF51735">
    <property type="entry name" value="NAD(P)-binding Rossmann-fold domains"/>
    <property type="match status" value="1"/>
</dbReference>
<dbReference type="AlphaFoldDB" id="A0A6G7VPY1"/>
<evidence type="ECO:0000256" key="3">
    <source>
        <dbReference type="SAM" id="MobiDB-lite"/>
    </source>
</evidence>
<dbReference type="NCBIfam" id="NF006597">
    <property type="entry name" value="PRK09134.1"/>
    <property type="match status" value="1"/>
</dbReference>
<reference evidence="4 5" key="1">
    <citation type="submission" date="2020-03" db="EMBL/GenBank/DDBJ databases">
        <title>Complete genome sequence of Monaibacterium sp. ALG8 with diverse plasmids.</title>
        <authorList>
            <person name="Sun C."/>
        </authorList>
    </citation>
    <scope>NUCLEOTIDE SEQUENCE [LARGE SCALE GENOMIC DNA]</scope>
    <source>
        <strain evidence="4 5">ALG8</strain>
    </source>
</reference>